<dbReference type="OrthoDB" id="9766717at2"/>
<comment type="caution">
    <text evidence="7">The sequence shown here is derived from an EMBL/GenBank/DDBJ whole genome shotgun (WGS) entry which is preliminary data.</text>
</comment>
<keyword evidence="3 5" id="KW-0808">Transferase</keyword>
<keyword evidence="4 5" id="KW-0418">Kinase</keyword>
<dbReference type="SUPFAM" id="SSF53633">
    <property type="entry name" value="Carbamate kinase-like"/>
    <property type="match status" value="1"/>
</dbReference>
<dbReference type="CDD" id="cd04235">
    <property type="entry name" value="AAK_CK"/>
    <property type="match status" value="1"/>
</dbReference>
<evidence type="ECO:0000313" key="8">
    <source>
        <dbReference type="Proteomes" id="UP000297737"/>
    </source>
</evidence>
<dbReference type="Gene3D" id="3.40.1160.10">
    <property type="entry name" value="Acetylglutamate kinase-like"/>
    <property type="match status" value="1"/>
</dbReference>
<sequence length="300" mass="31230">MRLVIALGGNALLKRGEILSADNQRRNMAVAAAGLAAACDGHEVVIVHGNGPQVGLLALEADAYADVPPYPLDMLGAESQGQIGYVIVQALRNARPGRAVVALITQTVVSRADPAFARPTKPIGPVYAADRVAALQAEHGWSFAPDGKAMRRVVSSPVPVEVIELATIRQLMDSGVIVVCTGGGGIPVERRPDDSLAGVEAVIDKDRAAALIAEQLGADRLILLTDVDAVYTGWGTPGQTALRKVRAGDLHPQDFAEGSMRPKVEAACSFAERSGHPAVIGALSAARNTIEGYKGTEIAA</sequence>
<evidence type="ECO:0000313" key="7">
    <source>
        <dbReference type="EMBL" id="TFU05878.1"/>
    </source>
</evidence>
<dbReference type="RefSeq" id="WP_135244602.1">
    <property type="nucleotide sequence ID" value="NZ_SIHO01000001.1"/>
</dbReference>
<dbReference type="AlphaFoldDB" id="A0A4Y9ESK0"/>
<dbReference type="Pfam" id="PF00696">
    <property type="entry name" value="AA_kinase"/>
    <property type="match status" value="1"/>
</dbReference>
<dbReference type="EMBL" id="SIHO01000001">
    <property type="protein sequence ID" value="TFU05878.1"/>
    <property type="molecule type" value="Genomic_DNA"/>
</dbReference>
<evidence type="ECO:0000256" key="2">
    <source>
        <dbReference type="ARBA" id="ARBA00011066"/>
    </source>
</evidence>
<dbReference type="GO" id="GO:0008804">
    <property type="term" value="F:carbamate kinase activity"/>
    <property type="evidence" value="ECO:0007669"/>
    <property type="project" value="InterPro"/>
</dbReference>
<dbReference type="PANTHER" id="PTHR30409:SF1">
    <property type="entry name" value="CARBAMATE KINASE-RELATED"/>
    <property type="match status" value="1"/>
</dbReference>
<dbReference type="GO" id="GO:0019546">
    <property type="term" value="P:L-arginine deiminase pathway"/>
    <property type="evidence" value="ECO:0007669"/>
    <property type="project" value="TreeGrafter"/>
</dbReference>
<dbReference type="GO" id="GO:0005829">
    <property type="term" value="C:cytosol"/>
    <property type="evidence" value="ECO:0007669"/>
    <property type="project" value="TreeGrafter"/>
</dbReference>
<evidence type="ECO:0000256" key="3">
    <source>
        <dbReference type="ARBA" id="ARBA00022679"/>
    </source>
</evidence>
<evidence type="ECO:0000259" key="6">
    <source>
        <dbReference type="Pfam" id="PF00696"/>
    </source>
</evidence>
<evidence type="ECO:0000256" key="5">
    <source>
        <dbReference type="PIRNR" id="PIRNR000723"/>
    </source>
</evidence>
<evidence type="ECO:0000256" key="1">
    <source>
        <dbReference type="ARBA" id="ARBA00004850"/>
    </source>
</evidence>
<comment type="pathway">
    <text evidence="1">Amino-acid degradation; L-arginine degradation via ADI pathway.</text>
</comment>
<proteinExistence type="inferred from homology"/>
<dbReference type="InterPro" id="IPR001048">
    <property type="entry name" value="Asp/Glu/Uridylate_kinase"/>
</dbReference>
<accession>A0A4Y9ESK0</accession>
<reference evidence="7 8" key="1">
    <citation type="submission" date="2019-02" db="EMBL/GenBank/DDBJ databases">
        <title>Polymorphobacter sp. isolated from the lake at the Tibet of China.</title>
        <authorList>
            <person name="Li A."/>
        </authorList>
    </citation>
    <scope>NUCLEOTIDE SEQUENCE [LARGE SCALE GENOMIC DNA]</scope>
    <source>
        <strain evidence="7 8">DJ1R-1</strain>
    </source>
</reference>
<dbReference type="NCBIfam" id="NF009008">
    <property type="entry name" value="PRK12354.1"/>
    <property type="match status" value="1"/>
</dbReference>
<comment type="similarity">
    <text evidence="2 5">Belongs to the carbamate kinase family.</text>
</comment>
<gene>
    <name evidence="7" type="ORF">EUV02_02300</name>
</gene>
<dbReference type="PIRSF" id="PIRSF000723">
    <property type="entry name" value="Carbamate_kin"/>
    <property type="match status" value="1"/>
</dbReference>
<dbReference type="InterPro" id="IPR003964">
    <property type="entry name" value="Carb_kinase"/>
</dbReference>
<organism evidence="7 8">
    <name type="scientific">Glacieibacterium arshaanense</name>
    <dbReference type="NCBI Taxonomy" id="2511025"/>
    <lineage>
        <taxon>Bacteria</taxon>
        <taxon>Pseudomonadati</taxon>
        <taxon>Pseudomonadota</taxon>
        <taxon>Alphaproteobacteria</taxon>
        <taxon>Sphingomonadales</taxon>
        <taxon>Sphingosinicellaceae</taxon>
        <taxon>Glacieibacterium</taxon>
    </lineage>
</organism>
<dbReference type="Proteomes" id="UP000297737">
    <property type="component" value="Unassembled WGS sequence"/>
</dbReference>
<name>A0A4Y9ESK0_9SPHN</name>
<dbReference type="InterPro" id="IPR036393">
    <property type="entry name" value="AceGlu_kinase-like_sf"/>
</dbReference>
<dbReference type="FunFam" id="3.40.1160.10:FF:000007">
    <property type="entry name" value="Carbamate kinase"/>
    <property type="match status" value="1"/>
</dbReference>
<evidence type="ECO:0000256" key="4">
    <source>
        <dbReference type="ARBA" id="ARBA00022777"/>
    </source>
</evidence>
<keyword evidence="8" id="KW-1185">Reference proteome</keyword>
<feature type="domain" description="Aspartate/glutamate/uridylate kinase" evidence="6">
    <location>
        <begin position="1"/>
        <end position="280"/>
    </location>
</feature>
<dbReference type="PANTHER" id="PTHR30409">
    <property type="entry name" value="CARBAMATE KINASE"/>
    <property type="match status" value="1"/>
</dbReference>
<dbReference type="PRINTS" id="PR01469">
    <property type="entry name" value="CARBMTKINASE"/>
</dbReference>
<protein>
    <recommendedName>
        <fullName evidence="5">Carbamate kinase</fullName>
    </recommendedName>
</protein>